<feature type="domain" description="Post-SET" evidence="5">
    <location>
        <begin position="122"/>
        <end position="138"/>
    </location>
</feature>
<dbReference type="GO" id="GO:0032259">
    <property type="term" value="P:methylation"/>
    <property type="evidence" value="ECO:0007669"/>
    <property type="project" value="UniProtKB-KW"/>
</dbReference>
<dbReference type="InterPro" id="IPR046341">
    <property type="entry name" value="SET_dom_sf"/>
</dbReference>
<dbReference type="Pfam" id="PF00856">
    <property type="entry name" value="SET"/>
    <property type="match status" value="1"/>
</dbReference>
<dbReference type="GO" id="GO:0008168">
    <property type="term" value="F:methyltransferase activity"/>
    <property type="evidence" value="ECO:0007669"/>
    <property type="project" value="UniProtKB-KW"/>
</dbReference>
<keyword evidence="3" id="KW-0949">S-adenosyl-L-methionine</keyword>
<evidence type="ECO:0008006" key="8">
    <source>
        <dbReference type="Google" id="ProtNLM"/>
    </source>
</evidence>
<dbReference type="Proteomes" id="UP000724874">
    <property type="component" value="Unassembled WGS sequence"/>
</dbReference>
<dbReference type="PROSITE" id="PS50868">
    <property type="entry name" value="POST_SET"/>
    <property type="match status" value="1"/>
</dbReference>
<dbReference type="AlphaFoldDB" id="A0A9P5NMV4"/>
<comment type="caution">
    <text evidence="6">The sequence shown here is derived from an EMBL/GenBank/DDBJ whole genome shotgun (WGS) entry which is preliminary data.</text>
</comment>
<keyword evidence="2" id="KW-0808">Transferase</keyword>
<sequence length="174" mass="19430">MKPAQEKYVPTHPDLIVEFAPGEFSSSLKSFKAFKSGEVLAVLEGLTASRKAYTSVQCGAGPEDHIELNSDFVYINHSCEPNVAFDLSSLDRSKWHLRALKPVSPGDTLTYFYPSTEWDMDQPFSCECGAKTCLGTIKGAKYLLREELDKRGYISPWILALAEKRDSSQKLKSQ</sequence>
<dbReference type="SUPFAM" id="SSF82199">
    <property type="entry name" value="SET domain"/>
    <property type="match status" value="1"/>
</dbReference>
<evidence type="ECO:0000256" key="1">
    <source>
        <dbReference type="ARBA" id="ARBA00022603"/>
    </source>
</evidence>
<dbReference type="InterPro" id="IPR053201">
    <property type="entry name" value="Flavunoidine_N-MTase"/>
</dbReference>
<dbReference type="PANTHER" id="PTHR12350:SF19">
    <property type="entry name" value="SET DOMAIN-CONTAINING PROTEIN"/>
    <property type="match status" value="1"/>
</dbReference>
<accession>A0A9P5NMV4</accession>
<dbReference type="EMBL" id="JADNYJ010000052">
    <property type="protein sequence ID" value="KAF8899614.1"/>
    <property type="molecule type" value="Genomic_DNA"/>
</dbReference>
<evidence type="ECO:0000256" key="2">
    <source>
        <dbReference type="ARBA" id="ARBA00022679"/>
    </source>
</evidence>
<name>A0A9P5NMV4_GYMJU</name>
<dbReference type="InterPro" id="IPR001214">
    <property type="entry name" value="SET_dom"/>
</dbReference>
<gene>
    <name evidence="6" type="ORF">CPB84DRAFT_1924377</name>
</gene>
<evidence type="ECO:0000259" key="5">
    <source>
        <dbReference type="PROSITE" id="PS50868"/>
    </source>
</evidence>
<protein>
    <recommendedName>
        <fullName evidence="8">SET domain-containing protein</fullName>
    </recommendedName>
</protein>
<dbReference type="OrthoDB" id="5984008at2759"/>
<feature type="domain" description="SET" evidence="4">
    <location>
        <begin position="13"/>
        <end position="114"/>
    </location>
</feature>
<organism evidence="6 7">
    <name type="scientific">Gymnopilus junonius</name>
    <name type="common">Spectacular rustgill mushroom</name>
    <name type="synonym">Gymnopilus spectabilis subsp. junonius</name>
    <dbReference type="NCBI Taxonomy" id="109634"/>
    <lineage>
        <taxon>Eukaryota</taxon>
        <taxon>Fungi</taxon>
        <taxon>Dikarya</taxon>
        <taxon>Basidiomycota</taxon>
        <taxon>Agaricomycotina</taxon>
        <taxon>Agaricomycetes</taxon>
        <taxon>Agaricomycetidae</taxon>
        <taxon>Agaricales</taxon>
        <taxon>Agaricineae</taxon>
        <taxon>Hymenogastraceae</taxon>
        <taxon>Gymnopilus</taxon>
    </lineage>
</organism>
<proteinExistence type="predicted"/>
<dbReference type="PROSITE" id="PS50280">
    <property type="entry name" value="SET"/>
    <property type="match status" value="1"/>
</dbReference>
<evidence type="ECO:0000313" key="6">
    <source>
        <dbReference type="EMBL" id="KAF8899614.1"/>
    </source>
</evidence>
<evidence type="ECO:0000256" key="3">
    <source>
        <dbReference type="ARBA" id="ARBA00022691"/>
    </source>
</evidence>
<dbReference type="PANTHER" id="PTHR12350">
    <property type="entry name" value="HISTONE-LYSINE N-METHYLTRANSFERASE-RELATED"/>
    <property type="match status" value="1"/>
</dbReference>
<evidence type="ECO:0000259" key="4">
    <source>
        <dbReference type="PROSITE" id="PS50280"/>
    </source>
</evidence>
<dbReference type="InterPro" id="IPR003616">
    <property type="entry name" value="Post-SET_dom"/>
</dbReference>
<evidence type="ECO:0000313" key="7">
    <source>
        <dbReference type="Proteomes" id="UP000724874"/>
    </source>
</evidence>
<reference evidence="6" key="1">
    <citation type="submission" date="2020-11" db="EMBL/GenBank/DDBJ databases">
        <authorList>
            <consortium name="DOE Joint Genome Institute"/>
            <person name="Ahrendt S."/>
            <person name="Riley R."/>
            <person name="Andreopoulos W."/>
            <person name="LaButti K."/>
            <person name="Pangilinan J."/>
            <person name="Ruiz-duenas F.J."/>
            <person name="Barrasa J.M."/>
            <person name="Sanchez-Garcia M."/>
            <person name="Camarero S."/>
            <person name="Miyauchi S."/>
            <person name="Serrano A."/>
            <person name="Linde D."/>
            <person name="Babiker R."/>
            <person name="Drula E."/>
            <person name="Ayuso-Fernandez I."/>
            <person name="Pacheco R."/>
            <person name="Padilla G."/>
            <person name="Ferreira P."/>
            <person name="Barriuso J."/>
            <person name="Kellner H."/>
            <person name="Castanera R."/>
            <person name="Alfaro M."/>
            <person name="Ramirez L."/>
            <person name="Pisabarro A.G."/>
            <person name="Kuo A."/>
            <person name="Tritt A."/>
            <person name="Lipzen A."/>
            <person name="He G."/>
            <person name="Yan M."/>
            <person name="Ng V."/>
            <person name="Cullen D."/>
            <person name="Martin F."/>
            <person name="Rosso M.-N."/>
            <person name="Henrissat B."/>
            <person name="Hibbett D."/>
            <person name="Martinez A.T."/>
            <person name="Grigoriev I.V."/>
        </authorList>
    </citation>
    <scope>NUCLEOTIDE SEQUENCE</scope>
    <source>
        <strain evidence="6">AH 44721</strain>
    </source>
</reference>
<keyword evidence="1" id="KW-0489">Methyltransferase</keyword>
<keyword evidence="7" id="KW-1185">Reference proteome</keyword>
<dbReference type="Gene3D" id="2.170.270.10">
    <property type="entry name" value="SET domain"/>
    <property type="match status" value="1"/>
</dbReference>